<dbReference type="EMBL" id="JBHSQI010000002">
    <property type="protein sequence ID" value="MFC6152976.1"/>
    <property type="molecule type" value="Genomic_DNA"/>
</dbReference>
<feature type="compositionally biased region" description="Polar residues" evidence="1">
    <location>
        <begin position="43"/>
        <end position="54"/>
    </location>
</feature>
<name>A0ABW1QU33_9ACTN</name>
<dbReference type="InterPro" id="IPR006311">
    <property type="entry name" value="TAT_signal"/>
</dbReference>
<dbReference type="RefSeq" id="WP_128219407.1">
    <property type="nucleotide sequence ID" value="NZ_CP034929.1"/>
</dbReference>
<dbReference type="Proteomes" id="UP001596098">
    <property type="component" value="Unassembled WGS sequence"/>
</dbReference>
<sequence>MSALTPTRRSVVHAAAWSVPAVSVAAMSPAFAGSTPPAPAPDLSTSSSGGTPIRTGTQVEIAASTIINTGDATVTGLVVRFESSEPVTDFELLVFGNPFPYASLGITLSPTPSAANPVNAFSMTIPDGTSLGQVRVLPGASWTSPANQRLTFGSTTPTTLTVTATASNGGVAFNAPVTTV</sequence>
<protein>
    <submittedName>
        <fullName evidence="3">Uncharacterized protein</fullName>
    </submittedName>
</protein>
<gene>
    <name evidence="3" type="ORF">ACFPWU_04790</name>
</gene>
<organism evidence="3 4">
    <name type="scientific">Nocardioides yefusunii</name>
    <dbReference type="NCBI Taxonomy" id="2500546"/>
    <lineage>
        <taxon>Bacteria</taxon>
        <taxon>Bacillati</taxon>
        <taxon>Actinomycetota</taxon>
        <taxon>Actinomycetes</taxon>
        <taxon>Propionibacteriales</taxon>
        <taxon>Nocardioidaceae</taxon>
        <taxon>Nocardioides</taxon>
    </lineage>
</organism>
<dbReference type="PROSITE" id="PS51318">
    <property type="entry name" value="TAT"/>
    <property type="match status" value="1"/>
</dbReference>
<keyword evidence="4" id="KW-1185">Reference proteome</keyword>
<evidence type="ECO:0000256" key="2">
    <source>
        <dbReference type="SAM" id="SignalP"/>
    </source>
</evidence>
<proteinExistence type="predicted"/>
<feature type="chain" id="PRO_5045771537" evidence="2">
    <location>
        <begin position="33"/>
        <end position="180"/>
    </location>
</feature>
<feature type="signal peptide" evidence="2">
    <location>
        <begin position="1"/>
        <end position="32"/>
    </location>
</feature>
<evidence type="ECO:0000313" key="4">
    <source>
        <dbReference type="Proteomes" id="UP001596098"/>
    </source>
</evidence>
<evidence type="ECO:0000256" key="1">
    <source>
        <dbReference type="SAM" id="MobiDB-lite"/>
    </source>
</evidence>
<comment type="caution">
    <text evidence="3">The sequence shown here is derived from an EMBL/GenBank/DDBJ whole genome shotgun (WGS) entry which is preliminary data.</text>
</comment>
<evidence type="ECO:0000313" key="3">
    <source>
        <dbReference type="EMBL" id="MFC6152976.1"/>
    </source>
</evidence>
<keyword evidence="2" id="KW-0732">Signal</keyword>
<reference evidence="4" key="1">
    <citation type="journal article" date="2019" name="Int. J. Syst. Evol. Microbiol.">
        <title>The Global Catalogue of Microorganisms (GCM) 10K type strain sequencing project: providing services to taxonomists for standard genome sequencing and annotation.</title>
        <authorList>
            <consortium name="The Broad Institute Genomics Platform"/>
            <consortium name="The Broad Institute Genome Sequencing Center for Infectious Disease"/>
            <person name="Wu L."/>
            <person name="Ma J."/>
        </authorList>
    </citation>
    <scope>NUCLEOTIDE SEQUENCE [LARGE SCALE GENOMIC DNA]</scope>
    <source>
        <strain evidence="4">DFY28</strain>
    </source>
</reference>
<feature type="region of interest" description="Disordered" evidence="1">
    <location>
        <begin position="33"/>
        <end position="54"/>
    </location>
</feature>
<accession>A0ABW1QU33</accession>